<dbReference type="PANTHER" id="PTHR34613:SF1">
    <property type="entry name" value="SLL6017 PROTEIN"/>
    <property type="match status" value="1"/>
</dbReference>
<dbReference type="PANTHER" id="PTHR34613">
    <property type="entry name" value="SLL0800 PROTEIN"/>
    <property type="match status" value="1"/>
</dbReference>
<comment type="caution">
    <text evidence="1">The sequence shown here is derived from an EMBL/GenBank/DDBJ whole genome shotgun (WGS) entry which is preliminary data.</text>
</comment>
<gene>
    <name evidence="1" type="ORF">ASN18_2454</name>
</gene>
<evidence type="ECO:0000313" key="2">
    <source>
        <dbReference type="Proteomes" id="UP000060487"/>
    </source>
</evidence>
<name>A0ABR5SD14_9BACT</name>
<dbReference type="Proteomes" id="UP000060487">
    <property type="component" value="Unassembled WGS sequence"/>
</dbReference>
<dbReference type="RefSeq" id="WP_157072972.1">
    <property type="nucleotide sequence ID" value="NZ_LNQR01000086.1"/>
</dbReference>
<organism evidence="1 2">
    <name type="scientific">Candidatus Magnetominusculus xianensis</name>
    <dbReference type="NCBI Taxonomy" id="1748249"/>
    <lineage>
        <taxon>Bacteria</taxon>
        <taxon>Pseudomonadati</taxon>
        <taxon>Nitrospirota</taxon>
        <taxon>Nitrospiria</taxon>
        <taxon>Nitrospirales</taxon>
        <taxon>Nitrospiraceae</taxon>
        <taxon>Candidatus Magnetominusculus</taxon>
    </lineage>
</organism>
<accession>A0ABR5SD14</accession>
<protein>
    <recommendedName>
        <fullName evidence="3">Transposase (putative) YhgA-like domain-containing protein</fullName>
    </recommendedName>
</protein>
<sequence>MHKKYDLTLKDLLKDIPVKFLKILTGYENGKFLDCQLPNIQLNEMDLLIELPDGSLLHLEIQSTNDMEMLKRMYLYSALVYNQYEKLPRQVVLYVGDKPINMKNKVGSYSYELLDIRDIDCSELLQSDKPEDIVLAILCKSDNMDITIAKILEKLSMLPLKIRKDYILKLLYLSDLRKLYNKVTQEVKKMPITIDINESDLYKEIFFKGRVEGRVEGKLEGKVEGRVEGKLEGKVEGRVEGKLEGLLEGIELGLELKYGSAGLELMDIVRIISIVDKLEEFKNIIRKSDSLDKLKEFLGKSNAQS</sequence>
<proteinExistence type="predicted"/>
<reference evidence="1 2" key="1">
    <citation type="submission" date="2015-11" db="EMBL/GenBank/DDBJ databases">
        <authorList>
            <person name="Lin W."/>
        </authorList>
    </citation>
    <scope>NUCLEOTIDE SEQUENCE [LARGE SCALE GENOMIC DNA]</scope>
    <source>
        <strain evidence="1 2">HCH-1</strain>
    </source>
</reference>
<keyword evidence="2" id="KW-1185">Reference proteome</keyword>
<evidence type="ECO:0008006" key="3">
    <source>
        <dbReference type="Google" id="ProtNLM"/>
    </source>
</evidence>
<evidence type="ECO:0000313" key="1">
    <source>
        <dbReference type="EMBL" id="KWT82594.1"/>
    </source>
</evidence>
<dbReference type="EMBL" id="LNQR01000086">
    <property type="protein sequence ID" value="KWT82594.1"/>
    <property type="molecule type" value="Genomic_DNA"/>
</dbReference>